<reference evidence="1 2" key="1">
    <citation type="journal article" date="2007" name="PLoS Pathog.">
        <title>Genome sequence of Babesia bovis and comparative analysis of apicomplexan hemoprotozoa.</title>
        <authorList>
            <person name="Brayton K.A."/>
            <person name="Lau A.O.T."/>
            <person name="Herndon D.R."/>
            <person name="Hannick L."/>
            <person name="Kappmeyer L.S."/>
            <person name="Berens S.J."/>
            <person name="Bidwell S.L."/>
            <person name="Brown W.C."/>
            <person name="Crabtree J."/>
            <person name="Fadrosh D."/>
            <person name="Feldblum T."/>
            <person name="Forberger H.A."/>
            <person name="Haas B.J."/>
            <person name="Howell J.M."/>
            <person name="Khouri H."/>
            <person name="Koo H."/>
            <person name="Mann D.J."/>
            <person name="Norimine J."/>
            <person name="Paulsen I.T."/>
            <person name="Radune D."/>
            <person name="Ren Q."/>
            <person name="Smith R.K. Jr."/>
            <person name="Suarez C.E."/>
            <person name="White O."/>
            <person name="Wortman J.R."/>
            <person name="Knowles D.P. Jr."/>
            <person name="McElwain T.F."/>
            <person name="Nene V.M."/>
        </authorList>
    </citation>
    <scope>NUCLEOTIDE SEQUENCE [LARGE SCALE GENOMIC DNA]</scope>
    <source>
        <strain evidence="1">T2Bo</strain>
    </source>
</reference>
<dbReference type="EMBL" id="AAXT01000002">
    <property type="protein sequence ID" value="EDO07497.1"/>
    <property type="molecule type" value="Genomic_DNA"/>
</dbReference>
<dbReference type="KEGG" id="bbo:BBOV_IV011450"/>
<dbReference type="VEuPathDB" id="PiroplasmaDB:BBOV_IV011450"/>
<proteinExistence type="predicted"/>
<organism evidence="1 2">
    <name type="scientific">Babesia bovis</name>
    <dbReference type="NCBI Taxonomy" id="5865"/>
    <lineage>
        <taxon>Eukaryota</taxon>
        <taxon>Sar</taxon>
        <taxon>Alveolata</taxon>
        <taxon>Apicomplexa</taxon>
        <taxon>Aconoidasida</taxon>
        <taxon>Piroplasmida</taxon>
        <taxon>Babesiidae</taxon>
        <taxon>Babesia</taxon>
    </lineage>
</organism>
<evidence type="ECO:0000313" key="2">
    <source>
        <dbReference type="Proteomes" id="UP000002173"/>
    </source>
</evidence>
<dbReference type="eggNOG" id="ENOG502QXFZ">
    <property type="taxonomic scope" value="Eukaryota"/>
</dbReference>
<dbReference type="AlphaFoldDB" id="A7ASH8"/>
<dbReference type="RefSeq" id="XP_001611065.1">
    <property type="nucleotide sequence ID" value="XM_001611015.1"/>
</dbReference>
<sequence>MDHSLTRLRHVGAVISRNRLVSRHTSGLNHYILFHGIIHRDPASIRPIERGFASSHATDCSLKVALDNIQKNYESYLGTPLPVQKKQLKQSWKSLLPYLDQCDESEMVKVLRGLITVSKRIRSPLVHQSVVLKLIKNLSTDRDVTQVVNPGSEVDHCVSDEAKVALVLSSFRLCDVKHSTRDIIDDLVSLASSTLYRWDFVTLVDVCRDLSWIYRFYHHEPCATLLRKALNLACDSATKPGNVVSRKQLITLMKAMSAIGNDSVTITNKVNHLVATLLSKDDTDIPTDITQRLELQYRRSKGNVHLLYVALVSGFPVKTGLIQSLLNSVMQFCYDYFTTTCKFWKSTVSYMPQHDYNNIDPRVHNLLYAKCPNKVIRLPGSLEKEKPQQTKLEERYQVVIAALNRLEHNNKHAFCRGIKLCSAHLRMMNGELDDRTRAFLAAVNAYKPEGLILQQYPELFAALRQLGYKPVPILIDGLFQVNCIDHEGRMYCQMYNHKQARYTKRGITYNAQVALELSYLEAAGWRGAVILYTEWQRLDDQSRLKLLKERLNI</sequence>
<reference evidence="2" key="3">
    <citation type="journal article" date="2021" name="Int. J. Parasitol.">
        <title>Comparative analysis of gene expression between Babesia bovis blood stages and kinetes allowed by improved genome annotation.</title>
        <authorList>
            <person name="Ueti M.W."/>
            <person name="Johnson W.C."/>
            <person name="Kappmeyer L.S."/>
            <person name="Herndon D.R."/>
            <person name="Mousel M.R."/>
            <person name="Reif K.E."/>
            <person name="Taus N.S."/>
            <person name="Ifeonu O.O."/>
            <person name="Silva J.C."/>
            <person name="Suarez C.E."/>
            <person name="Brayton K.A."/>
        </authorList>
    </citation>
    <scope>NUCLEOTIDE SEQUENCE [LARGE SCALE GENOMIC DNA]</scope>
</reference>
<keyword evidence="2" id="KW-1185">Reference proteome</keyword>
<dbReference type="OMA" id="YTNDKEY"/>
<comment type="caution">
    <text evidence="1">The sequence shown here is derived from an EMBL/GenBank/DDBJ whole genome shotgun (WGS) entry which is preliminary data.</text>
</comment>
<name>A7ASH8_BABBO</name>
<dbReference type="Proteomes" id="UP000002173">
    <property type="component" value="Unassembled WGS sequence"/>
</dbReference>
<evidence type="ECO:0000313" key="1">
    <source>
        <dbReference type="EMBL" id="EDO07497.1"/>
    </source>
</evidence>
<reference evidence="2" key="2">
    <citation type="journal article" date="2020" name="Data Brief">
        <title>Transcriptome dataset of Babesia bovis life stages within vertebrate and invertebrate hosts.</title>
        <authorList>
            <person name="Ueti M.W."/>
            <person name="Johnson W.C."/>
            <person name="Kappmeyer L.S."/>
            <person name="Herndon D.R."/>
            <person name="Mousel M.R."/>
            <person name="Reif K.E."/>
            <person name="Taus N.S."/>
            <person name="Ifeonu O.O."/>
            <person name="Silva J.C."/>
            <person name="Suarez C.E."/>
            <person name="Brayton K.A."/>
        </authorList>
    </citation>
    <scope>NUCLEOTIDE SEQUENCE [LARGE SCALE GENOMIC DNA]</scope>
</reference>
<protein>
    <submittedName>
        <fullName evidence="1">Uncharacterized protein</fullName>
    </submittedName>
</protein>
<dbReference type="InParanoid" id="A7ASH8"/>
<dbReference type="GeneID" id="5479299"/>
<accession>A7ASH8</accession>
<gene>
    <name evidence="1" type="ORF">BBOV_IV011450</name>
</gene>